<dbReference type="Proteomes" id="UP001651050">
    <property type="component" value="Unassembled WGS sequence"/>
</dbReference>
<feature type="transmembrane region" description="Helical" evidence="2">
    <location>
        <begin position="83"/>
        <end position="102"/>
    </location>
</feature>
<feature type="region of interest" description="Disordered" evidence="1">
    <location>
        <begin position="1"/>
        <end position="20"/>
    </location>
</feature>
<keyword evidence="2" id="KW-0472">Membrane</keyword>
<dbReference type="InterPro" id="IPR022062">
    <property type="entry name" value="DUF3618"/>
</dbReference>
<evidence type="ECO:0000256" key="1">
    <source>
        <dbReference type="SAM" id="MobiDB-lite"/>
    </source>
</evidence>
<dbReference type="EMBL" id="JALQCY010000001">
    <property type="protein sequence ID" value="MCK9792978.1"/>
    <property type="molecule type" value="Genomic_DNA"/>
</dbReference>
<accession>A0ABT0J0F2</accession>
<reference evidence="3 4" key="1">
    <citation type="submission" date="2022-02" db="EMBL/GenBank/DDBJ databases">
        <title>The car tank lid bacteriome: a reservoir of bacteria with potential in bioremediation of fuel.</title>
        <authorList>
            <person name="Vidal-Verdu A."/>
            <person name="Gomez-Martinez D."/>
            <person name="Latorre-Perez A."/>
            <person name="Pereto J."/>
            <person name="Porcar M."/>
        </authorList>
    </citation>
    <scope>NUCLEOTIDE SEQUENCE [LARGE SCALE GENOMIC DNA]</scope>
    <source>
        <strain evidence="3 4">4D.3</strain>
    </source>
</reference>
<gene>
    <name evidence="3" type="ORF">M1843_04365</name>
</gene>
<comment type="caution">
    <text evidence="3">The sequence shown here is derived from an EMBL/GenBank/DDBJ whole genome shotgun (WGS) entry which is preliminary data.</text>
</comment>
<dbReference type="Pfam" id="PF12277">
    <property type="entry name" value="DUF3618"/>
    <property type="match status" value="1"/>
</dbReference>
<name>A0ABT0J0F2_9MICO</name>
<organism evidence="3 4">
    <name type="scientific">Isoptericola peretonis</name>
    <dbReference type="NCBI Taxonomy" id="2918523"/>
    <lineage>
        <taxon>Bacteria</taxon>
        <taxon>Bacillati</taxon>
        <taxon>Actinomycetota</taxon>
        <taxon>Actinomycetes</taxon>
        <taxon>Micrococcales</taxon>
        <taxon>Promicromonosporaceae</taxon>
        <taxon>Isoptericola</taxon>
    </lineage>
</organism>
<keyword evidence="2" id="KW-0812">Transmembrane</keyword>
<keyword evidence="4" id="KW-1185">Reference proteome</keyword>
<evidence type="ECO:0000256" key="2">
    <source>
        <dbReference type="SAM" id="Phobius"/>
    </source>
</evidence>
<dbReference type="RefSeq" id="WP_416342819.1">
    <property type="nucleotide sequence ID" value="NZ_JALQCY010000001.1"/>
</dbReference>
<sequence length="105" mass="11239">MTEPTTPENRAPAPTARELENEVARTRAELSETLDHLATRLSPSYQANQLARATKLAASDAGAFVTGGGLPDREPRRRRNAQVLLGAAAAGLALVVVVVVRARRR</sequence>
<keyword evidence="2" id="KW-1133">Transmembrane helix</keyword>
<evidence type="ECO:0000313" key="3">
    <source>
        <dbReference type="EMBL" id="MCK9792978.1"/>
    </source>
</evidence>
<proteinExistence type="predicted"/>
<protein>
    <submittedName>
        <fullName evidence="3">DUF3618 domain-containing protein</fullName>
    </submittedName>
</protein>
<evidence type="ECO:0000313" key="4">
    <source>
        <dbReference type="Proteomes" id="UP001651050"/>
    </source>
</evidence>